<proteinExistence type="predicted"/>
<organism evidence="2 3">
    <name type="scientific">Novosphingobium panipatense</name>
    <dbReference type="NCBI Taxonomy" id="428991"/>
    <lineage>
        <taxon>Bacteria</taxon>
        <taxon>Pseudomonadati</taxon>
        <taxon>Pseudomonadota</taxon>
        <taxon>Alphaproteobacteria</taxon>
        <taxon>Sphingomonadales</taxon>
        <taxon>Sphingomonadaceae</taxon>
        <taxon>Novosphingobium</taxon>
    </lineage>
</organism>
<sequence length="134" mass="14016">MRCGSRRWNGSARVLVAASAVVAFSATGAVAAPRQNARLVSCAPTDCLLVSGRRADADLPVFINGHLVQVQGGRHWKVLLPVETVRAWSMPGARSIDVTTSAEVAVNSVTSAVKLPVGMLGSITELASLVILVR</sequence>
<reference evidence="2 3" key="1">
    <citation type="submission" date="2017-05" db="EMBL/GenBank/DDBJ databases">
        <authorList>
            <person name="Varghese N."/>
            <person name="Submissions S."/>
        </authorList>
    </citation>
    <scope>NUCLEOTIDE SEQUENCE [LARGE SCALE GENOMIC DNA]</scope>
    <source>
        <strain evidence="2 3">SM16</strain>
    </source>
</reference>
<accession>A0ABY1QKX2</accession>
<evidence type="ECO:0000313" key="2">
    <source>
        <dbReference type="EMBL" id="SMP72274.1"/>
    </source>
</evidence>
<gene>
    <name evidence="2" type="ORF">SAMN06296065_106179</name>
</gene>
<name>A0ABY1QKX2_9SPHN</name>
<keyword evidence="3" id="KW-1185">Reference proteome</keyword>
<keyword evidence="1" id="KW-0732">Signal</keyword>
<comment type="caution">
    <text evidence="2">The sequence shown here is derived from an EMBL/GenBank/DDBJ whole genome shotgun (WGS) entry which is preliminary data.</text>
</comment>
<feature type="chain" id="PRO_5046249264" evidence="1">
    <location>
        <begin position="32"/>
        <end position="134"/>
    </location>
</feature>
<protein>
    <submittedName>
        <fullName evidence="2">Uncharacterized protein</fullName>
    </submittedName>
</protein>
<feature type="signal peptide" evidence="1">
    <location>
        <begin position="1"/>
        <end position="31"/>
    </location>
</feature>
<evidence type="ECO:0000313" key="3">
    <source>
        <dbReference type="Proteomes" id="UP001157910"/>
    </source>
</evidence>
<evidence type="ECO:0000256" key="1">
    <source>
        <dbReference type="SAM" id="SignalP"/>
    </source>
</evidence>
<dbReference type="EMBL" id="FXUI01000006">
    <property type="protein sequence ID" value="SMP72274.1"/>
    <property type="molecule type" value="Genomic_DNA"/>
</dbReference>
<dbReference type="Proteomes" id="UP001157910">
    <property type="component" value="Unassembled WGS sequence"/>
</dbReference>